<dbReference type="EMBL" id="CADEPI010000032">
    <property type="protein sequence ID" value="CAB3367674.1"/>
    <property type="molecule type" value="Genomic_DNA"/>
</dbReference>
<comment type="caution">
    <text evidence="3">The sequence shown here is derived from an EMBL/GenBank/DDBJ whole genome shotgun (WGS) entry which is preliminary data.</text>
</comment>
<evidence type="ECO:0000256" key="1">
    <source>
        <dbReference type="SAM" id="MobiDB-lite"/>
    </source>
</evidence>
<evidence type="ECO:0000313" key="4">
    <source>
        <dbReference type="Proteomes" id="UP000494165"/>
    </source>
</evidence>
<reference evidence="3 4" key="1">
    <citation type="submission" date="2020-04" db="EMBL/GenBank/DDBJ databases">
        <authorList>
            <person name="Alioto T."/>
            <person name="Alioto T."/>
            <person name="Gomez Garrido J."/>
        </authorList>
    </citation>
    <scope>NUCLEOTIDE SEQUENCE [LARGE SCALE GENOMIC DNA]</scope>
</reference>
<accession>A0A8S1CQW4</accession>
<keyword evidence="2" id="KW-1133">Transmembrane helix</keyword>
<protein>
    <submittedName>
        <fullName evidence="3">Uncharacterized protein</fullName>
    </submittedName>
</protein>
<evidence type="ECO:0000313" key="3">
    <source>
        <dbReference type="EMBL" id="CAB3367674.1"/>
    </source>
</evidence>
<evidence type="ECO:0000256" key="2">
    <source>
        <dbReference type="SAM" id="Phobius"/>
    </source>
</evidence>
<dbReference type="AlphaFoldDB" id="A0A8S1CQW4"/>
<keyword evidence="2" id="KW-0812">Transmembrane</keyword>
<feature type="compositionally biased region" description="Polar residues" evidence="1">
    <location>
        <begin position="302"/>
        <end position="311"/>
    </location>
</feature>
<keyword evidence="4" id="KW-1185">Reference proteome</keyword>
<name>A0A8S1CQW4_9INSE</name>
<dbReference type="Proteomes" id="UP000494165">
    <property type="component" value="Unassembled WGS sequence"/>
</dbReference>
<gene>
    <name evidence="3" type="ORF">CLODIP_2_CD02057</name>
</gene>
<feature type="transmembrane region" description="Helical" evidence="2">
    <location>
        <begin position="102"/>
        <end position="125"/>
    </location>
</feature>
<keyword evidence="2" id="KW-0472">Membrane</keyword>
<dbReference type="OrthoDB" id="6341359at2759"/>
<organism evidence="3 4">
    <name type="scientific">Cloeon dipterum</name>
    <dbReference type="NCBI Taxonomy" id="197152"/>
    <lineage>
        <taxon>Eukaryota</taxon>
        <taxon>Metazoa</taxon>
        <taxon>Ecdysozoa</taxon>
        <taxon>Arthropoda</taxon>
        <taxon>Hexapoda</taxon>
        <taxon>Insecta</taxon>
        <taxon>Pterygota</taxon>
        <taxon>Palaeoptera</taxon>
        <taxon>Ephemeroptera</taxon>
        <taxon>Pisciforma</taxon>
        <taxon>Baetidae</taxon>
        <taxon>Cloeon</taxon>
    </lineage>
</organism>
<sequence length="311" mass="33971">MMSVVEATAELPFNWTGCAGCVVDAPPPDTILQIPPPPLPSFLQMAPLLLEQGNLSGNSLYLEEDDEHFVPPCNPHCDWSNTPGVEYVELSRKGAVSLDDTWFLVLVGSSVAVLLLGALLAFALLKCKHQRSRKNQMEASRAAAAGKLRPVKLSGHCCGQPNDPHALWAALTTKGTTAHFAVPPDHRLHHGVDFCRPTAPGFGYYGALDPRFPPPTTTNKSEPGTPESQIYAEIPDIKMGKLSSFDNTAFEDYAYEDMPSESFPLAEVSFSRQSTLSRFGTARPMVSPPTRIDAPNLPPLNQMRQRNQLHI</sequence>
<feature type="region of interest" description="Disordered" evidence="1">
    <location>
        <begin position="279"/>
        <end position="311"/>
    </location>
</feature>
<proteinExistence type="predicted"/>